<feature type="transmembrane region" description="Helical" evidence="1">
    <location>
        <begin position="32"/>
        <end position="49"/>
    </location>
</feature>
<name>A0ABV7KLF9_PLAOK</name>
<protein>
    <submittedName>
        <fullName evidence="2">Uncharacterized protein</fullName>
    </submittedName>
</protein>
<evidence type="ECO:0000313" key="3">
    <source>
        <dbReference type="Proteomes" id="UP001595625"/>
    </source>
</evidence>
<keyword evidence="1" id="KW-1133">Transmembrane helix</keyword>
<dbReference type="Proteomes" id="UP001595625">
    <property type="component" value="Unassembled WGS sequence"/>
</dbReference>
<evidence type="ECO:0000256" key="1">
    <source>
        <dbReference type="SAM" id="Phobius"/>
    </source>
</evidence>
<organism evidence="2 3">
    <name type="scientific">Planomicrobium okeanokoites</name>
    <name type="common">Planococcus okeanokoites</name>
    <name type="synonym">Flavobacterium okeanokoites</name>
    <dbReference type="NCBI Taxonomy" id="244"/>
    <lineage>
        <taxon>Bacteria</taxon>
        <taxon>Bacillati</taxon>
        <taxon>Bacillota</taxon>
        <taxon>Bacilli</taxon>
        <taxon>Bacillales</taxon>
        <taxon>Caryophanaceae</taxon>
        <taxon>Planomicrobium</taxon>
    </lineage>
</organism>
<dbReference type="EMBL" id="JBHRUJ010000004">
    <property type="protein sequence ID" value="MFC3210249.1"/>
    <property type="molecule type" value="Genomic_DNA"/>
</dbReference>
<keyword evidence="1" id="KW-0812">Transmembrane</keyword>
<sequence length="71" mass="8103">MLKKILIVAALMVLGFIMKDIRNGEGMVLENILIYGGIALGVIAFKEWVEVPYDWDKHKNKDKDKEKKNLG</sequence>
<reference evidence="3" key="1">
    <citation type="journal article" date="2019" name="Int. J. Syst. Evol. Microbiol.">
        <title>The Global Catalogue of Microorganisms (GCM) 10K type strain sequencing project: providing services to taxonomists for standard genome sequencing and annotation.</title>
        <authorList>
            <consortium name="The Broad Institute Genomics Platform"/>
            <consortium name="The Broad Institute Genome Sequencing Center for Infectious Disease"/>
            <person name="Wu L."/>
            <person name="Ma J."/>
        </authorList>
    </citation>
    <scope>NUCLEOTIDE SEQUENCE [LARGE SCALE GENOMIC DNA]</scope>
    <source>
        <strain evidence="3">CCM 320</strain>
    </source>
</reference>
<proteinExistence type="predicted"/>
<keyword evidence="1" id="KW-0472">Membrane</keyword>
<gene>
    <name evidence="2" type="ORF">ACFOEJ_04060</name>
</gene>
<keyword evidence="3" id="KW-1185">Reference proteome</keyword>
<comment type="caution">
    <text evidence="2">The sequence shown here is derived from an EMBL/GenBank/DDBJ whole genome shotgun (WGS) entry which is preliminary data.</text>
</comment>
<dbReference type="RefSeq" id="WP_117313146.1">
    <property type="nucleotide sequence ID" value="NZ_JBHRUJ010000004.1"/>
</dbReference>
<evidence type="ECO:0000313" key="2">
    <source>
        <dbReference type="EMBL" id="MFC3210249.1"/>
    </source>
</evidence>
<accession>A0ABV7KLF9</accession>